<evidence type="ECO:0000259" key="4">
    <source>
        <dbReference type="Pfam" id="PF03976"/>
    </source>
</evidence>
<evidence type="ECO:0000313" key="6">
    <source>
        <dbReference type="Proteomes" id="UP000738126"/>
    </source>
</evidence>
<reference evidence="5 6" key="1">
    <citation type="journal article" date="2020" name="Microorganisms">
        <title>Osmotic Adaptation and Compatible Solute Biosynthesis of Phototrophic Bacteria as Revealed from Genome Analyses.</title>
        <authorList>
            <person name="Imhoff J.F."/>
            <person name="Rahn T."/>
            <person name="Kunzel S."/>
            <person name="Keller A."/>
            <person name="Neulinger S.C."/>
        </authorList>
    </citation>
    <scope>NUCLEOTIDE SEQUENCE [LARGE SCALE GENOMIC DNA]</scope>
    <source>
        <strain evidence="5 6">DSM 15116</strain>
    </source>
</reference>
<comment type="similarity">
    <text evidence="1">Belongs to the polyphosphate kinase 2 (PPK2) family. Class I subfamily.</text>
</comment>
<dbReference type="PANTHER" id="PTHR34383:SF3">
    <property type="entry name" value="POLYPHOSPHATE:AMP PHOSPHOTRANSFERASE"/>
    <property type="match status" value="1"/>
</dbReference>
<name>A0ABS1E6W0_9GAMM</name>
<dbReference type="PANTHER" id="PTHR34383">
    <property type="entry name" value="POLYPHOSPHATE:AMP PHOSPHOTRANSFERASE-RELATED"/>
    <property type="match status" value="1"/>
</dbReference>
<dbReference type="Pfam" id="PF03976">
    <property type="entry name" value="PPK2"/>
    <property type="match status" value="1"/>
</dbReference>
<organism evidence="5 6">
    <name type="scientific">Halorhodospira neutriphila</name>
    <dbReference type="NCBI Taxonomy" id="168379"/>
    <lineage>
        <taxon>Bacteria</taxon>
        <taxon>Pseudomonadati</taxon>
        <taxon>Pseudomonadota</taxon>
        <taxon>Gammaproteobacteria</taxon>
        <taxon>Chromatiales</taxon>
        <taxon>Ectothiorhodospiraceae</taxon>
        <taxon>Halorhodospira</taxon>
    </lineage>
</organism>
<evidence type="ECO:0000256" key="3">
    <source>
        <dbReference type="ARBA" id="ARBA00022777"/>
    </source>
</evidence>
<protein>
    <recommendedName>
        <fullName evidence="4">Polyphosphate kinase-2-related domain-containing protein</fullName>
    </recommendedName>
</protein>
<comment type="caution">
    <text evidence="5">The sequence shown here is derived from an EMBL/GenBank/DDBJ whole genome shotgun (WGS) entry which is preliminary data.</text>
</comment>
<dbReference type="InterPro" id="IPR027417">
    <property type="entry name" value="P-loop_NTPase"/>
</dbReference>
<dbReference type="InterPro" id="IPR016898">
    <property type="entry name" value="Polyphosphate_phosphotransfera"/>
</dbReference>
<keyword evidence="2" id="KW-0808">Transferase</keyword>
<dbReference type="EMBL" id="NRSH01000119">
    <property type="protein sequence ID" value="MBK1727250.1"/>
    <property type="molecule type" value="Genomic_DNA"/>
</dbReference>
<dbReference type="Gene3D" id="3.40.50.300">
    <property type="entry name" value="P-loop containing nucleotide triphosphate hydrolases"/>
    <property type="match status" value="1"/>
</dbReference>
<dbReference type="SUPFAM" id="SSF52540">
    <property type="entry name" value="P-loop containing nucleoside triphosphate hydrolases"/>
    <property type="match status" value="1"/>
</dbReference>
<evidence type="ECO:0000313" key="5">
    <source>
        <dbReference type="EMBL" id="MBK1727250.1"/>
    </source>
</evidence>
<evidence type="ECO:0000256" key="2">
    <source>
        <dbReference type="ARBA" id="ARBA00022679"/>
    </source>
</evidence>
<gene>
    <name evidence="5" type="ORF">CKO13_09515</name>
</gene>
<sequence length="257" mass="29870">MAAAARPPAPPAPRRRRRLAELDLEARLDKATYRRRLAAAQERLARLSRSPAFRDRAVAVVFEGQDAAGKGGVIRRLTEPLDPRYYRVVRVAGPSDEERARPWLWRFWRALPGHGRLAVFDRSWYGRVLVERVEGLADEPAWQRAYEEINDFEAQLLESRISVVKLWLAIDADEQLRRFRDRQAKPHKRHKITDEDWRNRQRWAAYEAAVEDMLARTSTRGAPWEVVPANDKRYARVRVLEHLAARLEAALELNDPS</sequence>
<evidence type="ECO:0000256" key="1">
    <source>
        <dbReference type="ARBA" id="ARBA00009924"/>
    </source>
</evidence>
<dbReference type="PIRSF" id="PIRSF028756">
    <property type="entry name" value="PPK2_prd"/>
    <property type="match status" value="1"/>
</dbReference>
<keyword evidence="3" id="KW-0418">Kinase</keyword>
<dbReference type="Proteomes" id="UP000738126">
    <property type="component" value="Unassembled WGS sequence"/>
</dbReference>
<keyword evidence="6" id="KW-1185">Reference proteome</keyword>
<dbReference type="InterPro" id="IPR022488">
    <property type="entry name" value="PPK2-related"/>
</dbReference>
<feature type="domain" description="Polyphosphate kinase-2-related" evidence="4">
    <location>
        <begin position="28"/>
        <end position="250"/>
    </location>
</feature>
<proteinExistence type="inferred from homology"/>
<accession>A0ABS1E6W0</accession>